<protein>
    <submittedName>
        <fullName evidence="12">Cation/H(+) antiporter</fullName>
    </submittedName>
    <submittedName>
        <fullName evidence="13">Transporter, CPA2 family</fullName>
    </submittedName>
</protein>
<sequence>MLEDISLQTLPFEDPIIIFAIAMVVFLVAPLVFERYRLPGIIGIIVVGTAIGPNGFGFLDRSETFVLLGEVGLVYLMFLAGLEIDLGEFVANRDRSLVFGALSFLLPQGLGMAVGVWFLGFDVMTAALYAAIFSSHTLLAYPIVNKLGIVKNEAVTAAIGGTIFTDTAALLVLAIVAGAAAGDLTIGFWVSLVVGLVALFAGIWLLVPRLGRWFFRNVSEESYFEFLFVMAVLFVCAAFAEIAGVKHIIGAFLAGLALNRLIPTTSTLMNRIEFVGNALLIPFFLISVGMLVDPAVVVGSTETLVIAGTIIALLLFSKLFASWVTGEIYDYTTDERMAMFGLSSGQAAAALAITLIGFEDLGLFDETMVNGVVLMILVVSFLSPALSKRYGRQIVDAEADAEYDPGDQPTRVLVPLAGNRDTMDQLLDFGMLVRETAGDAEPLRALTVVNRRPTRLRASRTDQREQAQTATDVADAEEHLEHAAEHVAGAEVPVETHTRVETSVADGISKTVLDERITTTVLGWASSRRFGSRFFGDIVEQVLEQTTVQVLVSRLREPLNVSERVVCVLPAHIASHPGFYETMHTVKTVADELGVNLECYVVGGNPERYAQLVDAIEPETTTTVDVVPVGDGFDDAMDERVDENDFVVALSPRPGSRGWENRLQSLPGRLAALEAENVVVAYPSEEDTSDKRRFLEMG</sequence>
<feature type="transmembrane region" description="Helical" evidence="9">
    <location>
        <begin position="96"/>
        <end position="120"/>
    </location>
</feature>
<evidence type="ECO:0000256" key="8">
    <source>
        <dbReference type="SAM" id="MobiDB-lite"/>
    </source>
</evidence>
<evidence type="ECO:0000313" key="14">
    <source>
        <dbReference type="Proteomes" id="UP000185687"/>
    </source>
</evidence>
<keyword evidence="4 9" id="KW-0812">Transmembrane</keyword>
<keyword evidence="6" id="KW-0406">Ion transport</keyword>
<dbReference type="EMBL" id="FTNP01000004">
    <property type="protein sequence ID" value="SIR89595.1"/>
    <property type="molecule type" value="Genomic_DNA"/>
</dbReference>
<dbReference type="AlphaFoldDB" id="A0A1N7ENV3"/>
<accession>A0A1N7ENV3</accession>
<feature type="transmembrane region" description="Helical" evidence="9">
    <location>
        <begin position="126"/>
        <end position="144"/>
    </location>
</feature>
<dbReference type="GO" id="GO:1902600">
    <property type="term" value="P:proton transmembrane transport"/>
    <property type="evidence" value="ECO:0007669"/>
    <property type="project" value="InterPro"/>
</dbReference>
<feature type="transmembrane region" description="Helical" evidence="9">
    <location>
        <begin position="65"/>
        <end position="84"/>
    </location>
</feature>
<feature type="domain" description="UspA" evidence="10">
    <location>
        <begin position="411"/>
        <end position="554"/>
    </location>
</feature>
<keyword evidence="2" id="KW-0813">Transport</keyword>
<feature type="transmembrane region" description="Helical" evidence="9">
    <location>
        <begin position="304"/>
        <end position="325"/>
    </location>
</feature>
<evidence type="ECO:0000256" key="6">
    <source>
        <dbReference type="ARBA" id="ARBA00023065"/>
    </source>
</evidence>
<gene>
    <name evidence="12" type="ORF">BB347_15120</name>
    <name evidence="13" type="ORF">SAMN05421809_2729</name>
</gene>
<feature type="transmembrane region" description="Helical" evidence="9">
    <location>
        <begin position="223"/>
        <end position="240"/>
    </location>
</feature>
<feature type="transmembrane region" description="Helical" evidence="9">
    <location>
        <begin position="40"/>
        <end position="59"/>
    </location>
</feature>
<feature type="transmembrane region" description="Helical" evidence="9">
    <location>
        <begin position="156"/>
        <end position="180"/>
    </location>
</feature>
<dbReference type="GeneID" id="30957301"/>
<feature type="domain" description="Cation/H+ exchanger transmembrane" evidence="11">
    <location>
        <begin position="24"/>
        <end position="387"/>
    </location>
</feature>
<evidence type="ECO:0000256" key="5">
    <source>
        <dbReference type="ARBA" id="ARBA00022989"/>
    </source>
</evidence>
<dbReference type="Gene3D" id="1.20.1530.20">
    <property type="match status" value="1"/>
</dbReference>
<organism evidence="13 14">
    <name type="scientific">Natronorubrum daqingense</name>
    <dbReference type="NCBI Taxonomy" id="588898"/>
    <lineage>
        <taxon>Archaea</taxon>
        <taxon>Methanobacteriati</taxon>
        <taxon>Methanobacteriota</taxon>
        <taxon>Stenosarchaea group</taxon>
        <taxon>Halobacteria</taxon>
        <taxon>Halobacteriales</taxon>
        <taxon>Natrialbaceae</taxon>
        <taxon>Natronorubrum</taxon>
    </lineage>
</organism>
<evidence type="ECO:0000256" key="9">
    <source>
        <dbReference type="SAM" id="Phobius"/>
    </source>
</evidence>
<evidence type="ECO:0000256" key="7">
    <source>
        <dbReference type="ARBA" id="ARBA00023136"/>
    </source>
</evidence>
<feature type="transmembrane region" description="Helical" evidence="9">
    <location>
        <begin position="16"/>
        <end position="33"/>
    </location>
</feature>
<dbReference type="Proteomes" id="UP000187321">
    <property type="component" value="Chromosome"/>
</dbReference>
<dbReference type="Proteomes" id="UP000185687">
    <property type="component" value="Unassembled WGS sequence"/>
</dbReference>
<keyword evidence="3" id="KW-0050">Antiport</keyword>
<evidence type="ECO:0000259" key="11">
    <source>
        <dbReference type="Pfam" id="PF00999"/>
    </source>
</evidence>
<dbReference type="GO" id="GO:0016020">
    <property type="term" value="C:membrane"/>
    <property type="evidence" value="ECO:0007669"/>
    <property type="project" value="UniProtKB-SubCell"/>
</dbReference>
<dbReference type="InterPro" id="IPR038770">
    <property type="entry name" value="Na+/solute_symporter_sf"/>
</dbReference>
<comment type="subcellular location">
    <subcellularLocation>
        <location evidence="1">Membrane</location>
        <topology evidence="1">Multi-pass membrane protein</topology>
    </subcellularLocation>
</comment>
<dbReference type="STRING" id="588898.BB347_15120"/>
<feature type="transmembrane region" description="Helical" evidence="9">
    <location>
        <begin position="186"/>
        <end position="207"/>
    </location>
</feature>
<dbReference type="Pfam" id="PF00582">
    <property type="entry name" value="Usp"/>
    <property type="match status" value="1"/>
</dbReference>
<dbReference type="InterPro" id="IPR014729">
    <property type="entry name" value="Rossmann-like_a/b/a_fold"/>
</dbReference>
<feature type="transmembrane region" description="Helical" evidence="9">
    <location>
        <begin position="274"/>
        <end position="292"/>
    </location>
</feature>
<dbReference type="GO" id="GO:0015297">
    <property type="term" value="F:antiporter activity"/>
    <property type="evidence" value="ECO:0007669"/>
    <property type="project" value="UniProtKB-KW"/>
</dbReference>
<evidence type="ECO:0000313" key="12">
    <source>
        <dbReference type="EMBL" id="APX97841.1"/>
    </source>
</evidence>
<evidence type="ECO:0000256" key="4">
    <source>
        <dbReference type="ARBA" id="ARBA00022692"/>
    </source>
</evidence>
<dbReference type="Gene3D" id="3.40.50.620">
    <property type="entry name" value="HUPs"/>
    <property type="match status" value="1"/>
</dbReference>
<evidence type="ECO:0000256" key="2">
    <source>
        <dbReference type="ARBA" id="ARBA00022448"/>
    </source>
</evidence>
<dbReference type="PANTHER" id="PTHR43562">
    <property type="entry name" value="NAPA-TYPE SODIUM/HYDROGEN ANTIPORTER"/>
    <property type="match status" value="1"/>
</dbReference>
<reference evidence="12 15" key="1">
    <citation type="submission" date="2017-01" db="EMBL/GenBank/DDBJ databases">
        <title>Complete genome sequence of Haloterrigena daqingensis type strain (JX313T).</title>
        <authorList>
            <person name="Shuang W."/>
        </authorList>
    </citation>
    <scope>NUCLEOTIDE SEQUENCE [LARGE SCALE GENOMIC DNA]</scope>
    <source>
        <strain evidence="12 15">JX313</strain>
    </source>
</reference>
<dbReference type="EMBL" id="CP019327">
    <property type="protein sequence ID" value="APX97841.1"/>
    <property type="molecule type" value="Genomic_DNA"/>
</dbReference>
<feature type="transmembrane region" description="Helical" evidence="9">
    <location>
        <begin position="368"/>
        <end position="386"/>
    </location>
</feature>
<evidence type="ECO:0000313" key="13">
    <source>
        <dbReference type="EMBL" id="SIR89595.1"/>
    </source>
</evidence>
<evidence type="ECO:0000259" key="10">
    <source>
        <dbReference type="Pfam" id="PF00582"/>
    </source>
</evidence>
<evidence type="ECO:0000256" key="3">
    <source>
        <dbReference type="ARBA" id="ARBA00022449"/>
    </source>
</evidence>
<dbReference type="SUPFAM" id="SSF52402">
    <property type="entry name" value="Adenine nucleotide alpha hydrolases-like"/>
    <property type="match status" value="1"/>
</dbReference>
<keyword evidence="5 9" id="KW-1133">Transmembrane helix</keyword>
<evidence type="ECO:0000256" key="1">
    <source>
        <dbReference type="ARBA" id="ARBA00004141"/>
    </source>
</evidence>
<feature type="region of interest" description="Disordered" evidence="8">
    <location>
        <begin position="454"/>
        <end position="473"/>
    </location>
</feature>
<feature type="transmembrane region" description="Helical" evidence="9">
    <location>
        <begin position="337"/>
        <end position="356"/>
    </location>
</feature>
<dbReference type="PANTHER" id="PTHR43562:SF4">
    <property type="entry name" value="NA(+)_H(+) ANTIPORTER NHAS5"/>
    <property type="match status" value="1"/>
</dbReference>
<dbReference type="CDD" id="cd00293">
    <property type="entry name" value="USP-like"/>
    <property type="match status" value="1"/>
</dbReference>
<keyword evidence="14" id="KW-1185">Reference proteome</keyword>
<dbReference type="Pfam" id="PF00999">
    <property type="entry name" value="Na_H_Exchanger"/>
    <property type="match status" value="1"/>
</dbReference>
<reference evidence="13 14" key="2">
    <citation type="submission" date="2017-01" db="EMBL/GenBank/DDBJ databases">
        <authorList>
            <person name="Mah S.A."/>
            <person name="Swanson W.J."/>
            <person name="Moy G.W."/>
            <person name="Vacquier V.D."/>
        </authorList>
    </citation>
    <scope>NUCLEOTIDE SEQUENCE [LARGE SCALE GENOMIC DNA]</scope>
    <source>
        <strain evidence="13 14">CGMCC 1.8909</strain>
    </source>
</reference>
<dbReference type="RefSeq" id="WP_076582649.1">
    <property type="nucleotide sequence ID" value="NZ_CP019327.1"/>
</dbReference>
<name>A0A1N7ENV3_9EURY</name>
<feature type="transmembrane region" description="Helical" evidence="9">
    <location>
        <begin position="246"/>
        <end position="262"/>
    </location>
</feature>
<proteinExistence type="predicted"/>
<evidence type="ECO:0000313" key="15">
    <source>
        <dbReference type="Proteomes" id="UP000187321"/>
    </source>
</evidence>
<keyword evidence="7 9" id="KW-0472">Membrane</keyword>
<dbReference type="OrthoDB" id="12029at2157"/>
<dbReference type="InterPro" id="IPR006016">
    <property type="entry name" value="UspA"/>
</dbReference>
<dbReference type="InterPro" id="IPR006153">
    <property type="entry name" value="Cation/H_exchanger_TM"/>
</dbReference>
<dbReference type="KEGG" id="hda:BB347_15120"/>